<evidence type="ECO:0008006" key="4">
    <source>
        <dbReference type="Google" id="ProtNLM"/>
    </source>
</evidence>
<reference evidence="2" key="1">
    <citation type="submission" date="2022-06" db="EMBL/GenBank/DDBJ databases">
        <title>Isolation and Genomics of Futiania mangrovii gen. nov., sp. nov., a Rare and Metabolically-versatile member in the Class Alphaproteobacteria.</title>
        <authorList>
            <person name="Liu L."/>
            <person name="Huang W.-C."/>
            <person name="Pan J."/>
            <person name="Li J."/>
            <person name="Huang Y."/>
            <person name="Du H."/>
            <person name="Liu Y."/>
            <person name="Li M."/>
        </authorList>
    </citation>
    <scope>NUCLEOTIDE SEQUENCE</scope>
    <source>
        <strain evidence="2">FT118</strain>
    </source>
</reference>
<evidence type="ECO:0000256" key="1">
    <source>
        <dbReference type="SAM" id="SignalP"/>
    </source>
</evidence>
<dbReference type="EMBL" id="JAMZFT010000001">
    <property type="protein sequence ID" value="MCP1335088.1"/>
    <property type="molecule type" value="Genomic_DNA"/>
</dbReference>
<feature type="chain" id="PRO_5039903786" description="PEP-CTERM sorting domain-containing protein" evidence="1">
    <location>
        <begin position="25"/>
        <end position="207"/>
    </location>
</feature>
<keyword evidence="1" id="KW-0732">Signal</keyword>
<evidence type="ECO:0000313" key="2">
    <source>
        <dbReference type="EMBL" id="MCP1335088.1"/>
    </source>
</evidence>
<protein>
    <recommendedName>
        <fullName evidence="4">PEP-CTERM sorting domain-containing protein</fullName>
    </recommendedName>
</protein>
<name>A0A9J6PBI5_9PROT</name>
<gene>
    <name evidence="2" type="ORF">NJQ99_01550</name>
</gene>
<proteinExistence type="predicted"/>
<dbReference type="RefSeq" id="WP_269331043.1">
    <property type="nucleotide sequence ID" value="NZ_JAMZFT010000001.1"/>
</dbReference>
<dbReference type="Proteomes" id="UP001055804">
    <property type="component" value="Unassembled WGS sequence"/>
</dbReference>
<organism evidence="2 3">
    <name type="scientific">Futiania mangrovi</name>
    <dbReference type="NCBI Taxonomy" id="2959716"/>
    <lineage>
        <taxon>Bacteria</taxon>
        <taxon>Pseudomonadati</taxon>
        <taxon>Pseudomonadota</taxon>
        <taxon>Alphaproteobacteria</taxon>
        <taxon>Futianiales</taxon>
        <taxon>Futianiaceae</taxon>
        <taxon>Futiania</taxon>
    </lineage>
</organism>
<accession>A0A9J6PBI5</accession>
<evidence type="ECO:0000313" key="3">
    <source>
        <dbReference type="Proteomes" id="UP001055804"/>
    </source>
</evidence>
<keyword evidence="3" id="KW-1185">Reference proteome</keyword>
<comment type="caution">
    <text evidence="2">The sequence shown here is derived from an EMBL/GenBank/DDBJ whole genome shotgun (WGS) entry which is preliminary data.</text>
</comment>
<dbReference type="AlphaFoldDB" id="A0A9J6PBI5"/>
<feature type="signal peptide" evidence="1">
    <location>
        <begin position="1"/>
        <end position="24"/>
    </location>
</feature>
<sequence>MRMSIMAATAVTASVLFAASAAQAAFVVQEGNIPQFDDNVIANGCDAGVGIAGPALQVAGCLNGDRGQQVLFTSDEAITYSGGQATVEAEDGNGFSYLKIEVVGTSFDSLILNINASEDGQVQFGDGTDLSGFFDLSSGGANFFTITGADLPFIEFWTTDASVSVDIAETTRQVRIGGVGSVQISEPALGGLLGLGMLGIAMARRRA</sequence>